<dbReference type="InterPro" id="IPR044992">
    <property type="entry name" value="ChyE-like"/>
</dbReference>
<dbReference type="InterPro" id="IPR029062">
    <property type="entry name" value="Class_I_gatase-like"/>
</dbReference>
<name>A0A934J2S6_9BACL</name>
<dbReference type="AlphaFoldDB" id="A0A934J2S6"/>
<dbReference type="PROSITE" id="PS51273">
    <property type="entry name" value="GATASE_TYPE_1"/>
    <property type="match status" value="1"/>
</dbReference>
<evidence type="ECO:0000259" key="1">
    <source>
        <dbReference type="Pfam" id="PF00117"/>
    </source>
</evidence>
<dbReference type="Pfam" id="PF00117">
    <property type="entry name" value="GATase"/>
    <property type="match status" value="1"/>
</dbReference>
<protein>
    <submittedName>
        <fullName evidence="2">Type 1 glutamine amidotransferase</fullName>
    </submittedName>
</protein>
<dbReference type="CDD" id="cd01741">
    <property type="entry name" value="GATase1_1"/>
    <property type="match status" value="1"/>
</dbReference>
<sequence>MRLLLLKHFSFDDESAITDWAAAHGHKTEVGFPPDGEELPGHESYDLLIILGGPMSVYEDDKHPWLVKEKHYVREAVDSGKLVLGICFGAQMLAELLGASVYRNMYKELGWHRVERTEKEHPLFAQIPQQFISFQWHGDCFDLPDGAVRLASSEACPNQAFVYGSNVVALQFHLEASPPAIEEMLATWSAEVVTAPFIQTPEEIRSQLERSAVSFAMLGHLLDRFTSVREFV</sequence>
<feature type="domain" description="Glutamine amidotransferase" evidence="1">
    <location>
        <begin position="42"/>
        <end position="179"/>
    </location>
</feature>
<accession>A0A934J2S6</accession>
<organism evidence="2 3">
    <name type="scientific">Paenibacillus roseus</name>
    <dbReference type="NCBI Taxonomy" id="2798579"/>
    <lineage>
        <taxon>Bacteria</taxon>
        <taxon>Bacillati</taxon>
        <taxon>Bacillota</taxon>
        <taxon>Bacilli</taxon>
        <taxon>Bacillales</taxon>
        <taxon>Paenibacillaceae</taxon>
        <taxon>Paenibacillus</taxon>
    </lineage>
</organism>
<dbReference type="Gene3D" id="3.40.50.880">
    <property type="match status" value="1"/>
</dbReference>
<comment type="caution">
    <text evidence="2">The sequence shown here is derived from an EMBL/GenBank/DDBJ whole genome shotgun (WGS) entry which is preliminary data.</text>
</comment>
<evidence type="ECO:0000313" key="3">
    <source>
        <dbReference type="Proteomes" id="UP000640274"/>
    </source>
</evidence>
<reference evidence="2" key="1">
    <citation type="submission" date="2020-12" db="EMBL/GenBank/DDBJ databases">
        <authorList>
            <person name="Huq M.A."/>
        </authorList>
    </citation>
    <scope>NUCLEOTIDE SEQUENCE</scope>
    <source>
        <strain evidence="2">MAHUQ-46</strain>
    </source>
</reference>
<dbReference type="PANTHER" id="PTHR42695">
    <property type="entry name" value="GLUTAMINE AMIDOTRANSFERASE YLR126C-RELATED"/>
    <property type="match status" value="1"/>
</dbReference>
<dbReference type="RefSeq" id="WP_199018097.1">
    <property type="nucleotide sequence ID" value="NZ_JAELUP010000010.1"/>
</dbReference>
<dbReference type="SUPFAM" id="SSF52317">
    <property type="entry name" value="Class I glutamine amidotransferase-like"/>
    <property type="match status" value="1"/>
</dbReference>
<evidence type="ECO:0000313" key="2">
    <source>
        <dbReference type="EMBL" id="MBJ6360544.1"/>
    </source>
</evidence>
<dbReference type="InterPro" id="IPR017926">
    <property type="entry name" value="GATASE"/>
</dbReference>
<gene>
    <name evidence="2" type="ORF">JFN88_04290</name>
</gene>
<dbReference type="PANTHER" id="PTHR42695:SF5">
    <property type="entry name" value="GLUTAMINE AMIDOTRANSFERASE YLR126C-RELATED"/>
    <property type="match status" value="1"/>
</dbReference>
<keyword evidence="3" id="KW-1185">Reference proteome</keyword>
<dbReference type="GO" id="GO:0005829">
    <property type="term" value="C:cytosol"/>
    <property type="evidence" value="ECO:0007669"/>
    <property type="project" value="TreeGrafter"/>
</dbReference>
<keyword evidence="2" id="KW-0315">Glutamine amidotransferase</keyword>
<dbReference type="Proteomes" id="UP000640274">
    <property type="component" value="Unassembled WGS sequence"/>
</dbReference>
<proteinExistence type="predicted"/>
<dbReference type="EMBL" id="JAELUP010000010">
    <property type="protein sequence ID" value="MBJ6360544.1"/>
    <property type="molecule type" value="Genomic_DNA"/>
</dbReference>
<dbReference type="FunFam" id="3.40.50.880:FF:000033">
    <property type="entry name" value="Glutamine amidotransferase class-I"/>
    <property type="match status" value="1"/>
</dbReference>